<evidence type="ECO:0000259" key="2">
    <source>
        <dbReference type="Pfam" id="PF00149"/>
    </source>
</evidence>
<sequence>MPKILHSADIHLDSPFRSGNAGKSEVRRRELRGTFSSLMMYIKDNGVALALLAGDLFDSESVTKNTADFFFGEMASVPGCRFVISPGNHDPYTSGSVYAVSDIPENVYIFSDTALNRFRFPEIGVDVYGYAFTKSTLDVCPFVGREPADSDMINILCAHADVGNPLSPYCPVSESDIAGTGFDYCALGHVHNSAGMKRVGNTYYAYSGCLEGRDFGETGHKGAIVLDIEKSRGIASVKAAGVRFSKRRYEICRADVSGCRTDDELMTKLRAAIVGKYGSDTLLRLILTGNVPPSLRISTDGIAARFGDGLFYFEVLDRTLPLYDSDALRSDPTIRGAFFRELLPLLENGSPEERADAARALRLGLMALNGEREE</sequence>
<dbReference type="SUPFAM" id="SSF56300">
    <property type="entry name" value="Metallo-dependent phosphatases"/>
    <property type="match status" value="1"/>
</dbReference>
<dbReference type="InterPro" id="IPR004843">
    <property type="entry name" value="Calcineurin-like_PHP"/>
</dbReference>
<dbReference type="Pfam" id="PF00149">
    <property type="entry name" value="Metallophos"/>
    <property type="match status" value="1"/>
</dbReference>
<feature type="domain" description="Calcineurin-like phosphoesterase" evidence="2">
    <location>
        <begin position="3"/>
        <end position="161"/>
    </location>
</feature>
<dbReference type="CDD" id="cd00840">
    <property type="entry name" value="MPP_Mre11_N"/>
    <property type="match status" value="1"/>
</dbReference>
<accession>A0AAE3FFA5</accession>
<dbReference type="InterPro" id="IPR050535">
    <property type="entry name" value="DNA_Repair-Maintenance_Comp"/>
</dbReference>
<dbReference type="InterPro" id="IPR041796">
    <property type="entry name" value="Mre11_N"/>
</dbReference>
<reference evidence="3 4" key="1">
    <citation type="submission" date="2022-03" db="EMBL/GenBank/DDBJ databases">
        <title>Metagenome-assembled genomes from swine fecal metagenomes.</title>
        <authorList>
            <person name="Holman D.B."/>
            <person name="Kommadath A."/>
        </authorList>
    </citation>
    <scope>NUCLEOTIDE SEQUENCE [LARGE SCALE GENOMIC DNA]</scope>
    <source>
        <strain evidence="3">SUG147</strain>
    </source>
</reference>
<proteinExistence type="predicted"/>
<evidence type="ECO:0000313" key="4">
    <source>
        <dbReference type="Proteomes" id="UP001139365"/>
    </source>
</evidence>
<dbReference type="PANTHER" id="PTHR30337">
    <property type="entry name" value="COMPONENT OF ATP-DEPENDENT DSDNA EXONUCLEASE"/>
    <property type="match status" value="1"/>
</dbReference>
<evidence type="ECO:0000313" key="3">
    <source>
        <dbReference type="EMBL" id="MCI5754962.1"/>
    </source>
</evidence>
<dbReference type="AlphaFoldDB" id="A0AAE3FFA5"/>
<comment type="caution">
    <text evidence="3">The sequence shown here is derived from an EMBL/GenBank/DDBJ whole genome shotgun (WGS) entry which is preliminary data.</text>
</comment>
<dbReference type="Proteomes" id="UP001139365">
    <property type="component" value="Unassembled WGS sequence"/>
</dbReference>
<gene>
    <name evidence="3" type="ORF">MR241_01555</name>
</gene>
<dbReference type="Gene3D" id="3.60.21.10">
    <property type="match status" value="1"/>
</dbReference>
<protein>
    <submittedName>
        <fullName evidence="3">Metallophosphoesterase</fullName>
    </submittedName>
</protein>
<dbReference type="GO" id="GO:0016787">
    <property type="term" value="F:hydrolase activity"/>
    <property type="evidence" value="ECO:0007669"/>
    <property type="project" value="UniProtKB-KW"/>
</dbReference>
<organism evidence="3 4">
    <name type="scientific">Candidatus Colimorpha enterica</name>
    <dbReference type="NCBI Taxonomy" id="3083063"/>
    <lineage>
        <taxon>Bacteria</taxon>
        <taxon>Pseudomonadati</taxon>
        <taxon>Bacteroidota</taxon>
        <taxon>Bacteroidia</taxon>
        <taxon>Bacteroidales</taxon>
        <taxon>Candidatus Colimorpha</taxon>
    </lineage>
</organism>
<name>A0AAE3FFA5_9BACT</name>
<dbReference type="InterPro" id="IPR029052">
    <property type="entry name" value="Metallo-depent_PP-like"/>
</dbReference>
<keyword evidence="1" id="KW-0378">Hydrolase</keyword>
<dbReference type="PANTHER" id="PTHR30337:SF7">
    <property type="entry name" value="PHOSPHOESTERASE"/>
    <property type="match status" value="1"/>
</dbReference>
<evidence type="ECO:0000256" key="1">
    <source>
        <dbReference type="ARBA" id="ARBA00022801"/>
    </source>
</evidence>
<dbReference type="EMBL" id="JALEMU010000028">
    <property type="protein sequence ID" value="MCI5754962.1"/>
    <property type="molecule type" value="Genomic_DNA"/>
</dbReference>